<evidence type="ECO:0000313" key="1">
    <source>
        <dbReference type="EMBL" id="PQJ15328.1"/>
    </source>
</evidence>
<protein>
    <recommendedName>
        <fullName evidence="3">Lipocalin-like domain-containing protein</fullName>
    </recommendedName>
</protein>
<accession>A0A2S7T6X2</accession>
<evidence type="ECO:0000313" key="2">
    <source>
        <dbReference type="Proteomes" id="UP000239366"/>
    </source>
</evidence>
<keyword evidence="2" id="KW-1185">Reference proteome</keyword>
<evidence type="ECO:0008006" key="3">
    <source>
        <dbReference type="Google" id="ProtNLM"/>
    </source>
</evidence>
<dbReference type="Proteomes" id="UP000239366">
    <property type="component" value="Unassembled WGS sequence"/>
</dbReference>
<organism evidence="1 2">
    <name type="scientific">Aureicoccus marinus</name>
    <dbReference type="NCBI Taxonomy" id="754435"/>
    <lineage>
        <taxon>Bacteria</taxon>
        <taxon>Pseudomonadati</taxon>
        <taxon>Bacteroidota</taxon>
        <taxon>Flavobacteriia</taxon>
        <taxon>Flavobacteriales</taxon>
        <taxon>Flavobacteriaceae</taxon>
        <taxon>Aureicoccus</taxon>
    </lineage>
</organism>
<dbReference type="AlphaFoldDB" id="A0A2S7T6X2"/>
<reference evidence="2" key="1">
    <citation type="submission" date="2016-11" db="EMBL/GenBank/DDBJ databases">
        <title>Trade-off between light-utilization and light-protection in marine flavobacteria.</title>
        <authorList>
            <person name="Kumagai Y."/>
            <person name="Yoshizawa S."/>
            <person name="Kogure K."/>
        </authorList>
    </citation>
    <scope>NUCLEOTIDE SEQUENCE [LARGE SCALE GENOMIC DNA]</scope>
    <source>
        <strain evidence="2">SG-18</strain>
    </source>
</reference>
<name>A0A2S7T6X2_9FLAO</name>
<gene>
    <name evidence="1" type="ORF">BST99_05880</name>
</gene>
<dbReference type="EMBL" id="MQVX01000001">
    <property type="protein sequence ID" value="PQJ15328.1"/>
    <property type="molecule type" value="Genomic_DNA"/>
</dbReference>
<dbReference type="RefSeq" id="WP_105000981.1">
    <property type="nucleotide sequence ID" value="NZ_MQVX01000001.1"/>
</dbReference>
<sequence>MNRFPFIYLFICTFLFVADQEEVSIQGHWRLYKTDQGFPNGYQELLLTDTGVYGIIEGIMRSPIEYYTVGENSLSFKDPVNPAGTETQVEFELKKDTLTLYFEHQEAIYLALKDSLNLQQFISDEITEEQFMKAYFARRTKFFNGLKEGNK</sequence>
<proteinExistence type="predicted"/>
<comment type="caution">
    <text evidence="1">The sequence shown here is derived from an EMBL/GenBank/DDBJ whole genome shotgun (WGS) entry which is preliminary data.</text>
</comment>